<dbReference type="SMART" id="SM00938">
    <property type="entry name" value="P-II"/>
    <property type="match status" value="1"/>
</dbReference>
<gene>
    <name evidence="1" type="ORF">LQ318_00610</name>
</gene>
<dbReference type="PANTHER" id="PTHR30115">
    <property type="entry name" value="NITROGEN REGULATORY PROTEIN P-II"/>
    <property type="match status" value="1"/>
</dbReference>
<evidence type="ECO:0000313" key="1">
    <source>
        <dbReference type="EMBL" id="MCW9711391.1"/>
    </source>
</evidence>
<dbReference type="PROSITE" id="PS51343">
    <property type="entry name" value="PII_GLNB_DOM"/>
    <property type="match status" value="1"/>
</dbReference>
<sequence>MSTQNFENRGHCSMTVFEGEGTVRYTDSKNKHGSLNFPAMHTHVVKLEMAAESEDIESIVQTIQKHGHTGRKGDCIVFVTPIEQAIRIPDDEQGSDILN</sequence>
<dbReference type="InterPro" id="IPR002187">
    <property type="entry name" value="N-reg_PII"/>
</dbReference>
<dbReference type="PRINTS" id="PR00340">
    <property type="entry name" value="PIIGLNB"/>
</dbReference>
<evidence type="ECO:0000313" key="2">
    <source>
        <dbReference type="Proteomes" id="UP001207337"/>
    </source>
</evidence>
<keyword evidence="2" id="KW-1185">Reference proteome</keyword>
<comment type="caution">
    <text evidence="1">The sequence shown here is derived from an EMBL/GenBank/DDBJ whole genome shotgun (WGS) entry which is preliminary data.</text>
</comment>
<dbReference type="PANTHER" id="PTHR30115:SF11">
    <property type="entry name" value="NITROGEN REGULATORY PROTEIN P-II HOMOLOG"/>
    <property type="match status" value="1"/>
</dbReference>
<dbReference type="Gene3D" id="3.30.70.120">
    <property type="match status" value="1"/>
</dbReference>
<dbReference type="Proteomes" id="UP001207337">
    <property type="component" value="Unassembled WGS sequence"/>
</dbReference>
<dbReference type="InterPro" id="IPR011322">
    <property type="entry name" value="N-reg_PII-like_a/b"/>
</dbReference>
<reference evidence="1 2" key="1">
    <citation type="submission" date="2021-11" db="EMBL/GenBank/DDBJ databases">
        <title>Aliifidinibius sp. nov., a new bacterium isolated from saline soil.</title>
        <authorList>
            <person name="Galisteo C."/>
            <person name="De La Haba R."/>
            <person name="Sanchez-Porro C."/>
            <person name="Ventosa A."/>
        </authorList>
    </citation>
    <scope>NUCLEOTIDE SEQUENCE [LARGE SCALE GENOMIC DNA]</scope>
    <source>
        <strain evidence="1 2">KACC 190600</strain>
    </source>
</reference>
<dbReference type="Pfam" id="PF00543">
    <property type="entry name" value="P-II"/>
    <property type="match status" value="1"/>
</dbReference>
<organism evidence="1 2">
    <name type="scientific">Fodinibius salicampi</name>
    <dbReference type="NCBI Taxonomy" id="1920655"/>
    <lineage>
        <taxon>Bacteria</taxon>
        <taxon>Pseudomonadati</taxon>
        <taxon>Balneolota</taxon>
        <taxon>Balneolia</taxon>
        <taxon>Balneolales</taxon>
        <taxon>Balneolaceae</taxon>
        <taxon>Fodinibius</taxon>
    </lineage>
</organism>
<proteinExistence type="predicted"/>
<protein>
    <submittedName>
        <fullName evidence="1">P-II family nitrogen regulator</fullName>
    </submittedName>
</protein>
<accession>A0ABT3PU66</accession>
<dbReference type="SUPFAM" id="SSF54913">
    <property type="entry name" value="GlnB-like"/>
    <property type="match status" value="1"/>
</dbReference>
<name>A0ABT3PU66_9BACT</name>
<dbReference type="InterPro" id="IPR015867">
    <property type="entry name" value="N-reg_PII/ATP_PRibTrfase_C"/>
</dbReference>
<dbReference type="EMBL" id="JAJNDC010000001">
    <property type="protein sequence ID" value="MCW9711391.1"/>
    <property type="molecule type" value="Genomic_DNA"/>
</dbReference>